<proteinExistence type="predicted"/>
<dbReference type="EMBL" id="CP046294">
    <property type="protein sequence ID" value="QGR69902.1"/>
    <property type="molecule type" value="Genomic_DNA"/>
</dbReference>
<dbReference type="Pfam" id="PF07811">
    <property type="entry name" value="TadE"/>
    <property type="match status" value="1"/>
</dbReference>
<reference evidence="2 4" key="1">
    <citation type="submission" date="2015-03" db="EMBL/GenBank/DDBJ databases">
        <authorList>
            <person name="Murphy D."/>
        </authorList>
    </citation>
    <scope>NUCLEOTIDE SEQUENCE [LARGE SCALE GENOMIC DNA]</scope>
    <source>
        <strain evidence="2 4">BR165/97</strain>
    </source>
</reference>
<dbReference type="InterPro" id="IPR012495">
    <property type="entry name" value="TadE-like_dom"/>
</dbReference>
<accession>A0A0T9MGD2</accession>
<sequence>MSKMREQFFRSNEGMVTIEFTIVFVLFLLTLLSCAEIGRLLYISASLDLAVSEAVKSTKNRENNNSAVLRQNLNSQNGILGTFITNDNAINTTVEFSNSISNLINQTYSGSQRSPLAKYSVTYTYQPLFFPISSHWANIQLSREVIFVQENQ</sequence>
<dbReference type="AlphaFoldDB" id="A0A0T9MGD2"/>
<gene>
    <name evidence="2" type="primary">tadE</name>
    <name evidence="2" type="ORF">ERS008530_02890</name>
    <name evidence="3" type="ORF">FOC37_05620</name>
</gene>
<dbReference type="eggNOG" id="COG4961">
    <property type="taxonomic scope" value="Bacteria"/>
</dbReference>
<name>A0A0T9MGD2_YERIN</name>
<dbReference type="EMBL" id="CPZJ01000012">
    <property type="protein sequence ID" value="CNG08379.1"/>
    <property type="molecule type" value="Genomic_DNA"/>
</dbReference>
<evidence type="ECO:0000313" key="4">
    <source>
        <dbReference type="Proteomes" id="UP000038750"/>
    </source>
</evidence>
<dbReference type="Proteomes" id="UP000038750">
    <property type="component" value="Unassembled WGS sequence"/>
</dbReference>
<reference evidence="3 5" key="2">
    <citation type="submission" date="2019-11" db="EMBL/GenBank/DDBJ databases">
        <title>FDA dAtabase for Regulatory Grade micrObial Sequences (FDA-ARGOS): Supporting development and validation of Infectious Disease Dx tests.</title>
        <authorList>
            <person name="Patel R."/>
            <person name="Rucinski S."/>
            <person name="Tallon L."/>
            <person name="Sadzewicz L."/>
            <person name="Vavikolanu K."/>
            <person name="Mehta A."/>
            <person name="Aluvathingal J."/>
            <person name="Nadendla S."/>
            <person name="Nandy P."/>
            <person name="Geyer C."/>
            <person name="Yan Y."/>
            <person name="Sichtig H."/>
        </authorList>
    </citation>
    <scope>NUCLEOTIDE SEQUENCE [LARGE SCALE GENOMIC DNA]</scope>
    <source>
        <strain evidence="3 5">FDAARGOS_729</strain>
    </source>
</reference>
<evidence type="ECO:0000313" key="3">
    <source>
        <dbReference type="EMBL" id="QGR69902.1"/>
    </source>
</evidence>
<evidence type="ECO:0000259" key="1">
    <source>
        <dbReference type="Pfam" id="PF07811"/>
    </source>
</evidence>
<protein>
    <submittedName>
        <fullName evidence="3">Pilus assembly protein</fullName>
    </submittedName>
    <submittedName>
        <fullName evidence="2">Putative tight adherance operon protein</fullName>
    </submittedName>
</protein>
<dbReference type="PROSITE" id="PS51257">
    <property type="entry name" value="PROKAR_LIPOPROTEIN"/>
    <property type="match status" value="1"/>
</dbReference>
<dbReference type="KEGG" id="yin:CH53_2376"/>
<keyword evidence="5" id="KW-1185">Reference proteome</keyword>
<organism evidence="2 4">
    <name type="scientific">Yersinia intermedia</name>
    <dbReference type="NCBI Taxonomy" id="631"/>
    <lineage>
        <taxon>Bacteria</taxon>
        <taxon>Pseudomonadati</taxon>
        <taxon>Pseudomonadota</taxon>
        <taxon>Gammaproteobacteria</taxon>
        <taxon>Enterobacterales</taxon>
        <taxon>Yersiniaceae</taxon>
        <taxon>Yersinia</taxon>
    </lineage>
</organism>
<evidence type="ECO:0000313" key="5">
    <source>
        <dbReference type="Proteomes" id="UP000424966"/>
    </source>
</evidence>
<dbReference type="STRING" id="631.CH53_2376"/>
<dbReference type="OrthoDB" id="6555614at2"/>
<dbReference type="RefSeq" id="WP_032906931.1">
    <property type="nucleotide sequence ID" value="NZ_CABHXU010000002.1"/>
</dbReference>
<dbReference type="Proteomes" id="UP000424966">
    <property type="component" value="Chromosome"/>
</dbReference>
<dbReference type="GeneID" id="58045720"/>
<feature type="domain" description="TadE-like" evidence="1">
    <location>
        <begin position="14"/>
        <end position="55"/>
    </location>
</feature>
<evidence type="ECO:0000313" key="2">
    <source>
        <dbReference type="EMBL" id="CNG08379.1"/>
    </source>
</evidence>